<evidence type="ECO:0000256" key="2">
    <source>
        <dbReference type="SAM" id="MobiDB-lite"/>
    </source>
</evidence>
<name>A0A2I0VB47_9ASPA</name>
<dbReference type="STRING" id="906689.A0A2I0VB47"/>
<dbReference type="EMBL" id="KZ503903">
    <property type="protein sequence ID" value="PKU60630.1"/>
    <property type="molecule type" value="Genomic_DNA"/>
</dbReference>
<dbReference type="AlphaFoldDB" id="A0A2I0VB47"/>
<gene>
    <name evidence="5" type="ORF">MA16_Dca025409</name>
</gene>
<dbReference type="GO" id="GO:0003676">
    <property type="term" value="F:nucleic acid binding"/>
    <property type="evidence" value="ECO:0007669"/>
    <property type="project" value="UniProtKB-UniRule"/>
</dbReference>
<dbReference type="PROSITE" id="PS51061">
    <property type="entry name" value="R3H"/>
    <property type="match status" value="1"/>
</dbReference>
<evidence type="ECO:0000256" key="1">
    <source>
        <dbReference type="ARBA" id="ARBA00022553"/>
    </source>
</evidence>
<evidence type="ECO:0000313" key="6">
    <source>
        <dbReference type="Proteomes" id="UP000233837"/>
    </source>
</evidence>
<evidence type="ECO:0000259" key="4">
    <source>
        <dbReference type="PROSITE" id="PS51673"/>
    </source>
</evidence>
<feature type="domain" description="R3H" evidence="3">
    <location>
        <begin position="45"/>
        <end position="112"/>
    </location>
</feature>
<keyword evidence="1" id="KW-0597">Phosphoprotein</keyword>
<accession>A0A2I0VB47</accession>
<evidence type="ECO:0000313" key="5">
    <source>
        <dbReference type="EMBL" id="PKU60630.1"/>
    </source>
</evidence>
<reference evidence="5 6" key="2">
    <citation type="journal article" date="2017" name="Nature">
        <title>The Apostasia genome and the evolution of orchids.</title>
        <authorList>
            <person name="Zhang G.Q."/>
            <person name="Liu K.W."/>
            <person name="Li Z."/>
            <person name="Lohaus R."/>
            <person name="Hsiao Y.Y."/>
            <person name="Niu S.C."/>
            <person name="Wang J.Y."/>
            <person name="Lin Y.C."/>
            <person name="Xu Q."/>
            <person name="Chen L.J."/>
            <person name="Yoshida K."/>
            <person name="Fujiwara S."/>
            <person name="Wang Z.W."/>
            <person name="Zhang Y.Q."/>
            <person name="Mitsuda N."/>
            <person name="Wang M."/>
            <person name="Liu G.H."/>
            <person name="Pecoraro L."/>
            <person name="Huang H.X."/>
            <person name="Xiao X.J."/>
            <person name="Lin M."/>
            <person name="Wu X.Y."/>
            <person name="Wu W.L."/>
            <person name="Chen Y.Y."/>
            <person name="Chang S.B."/>
            <person name="Sakamoto S."/>
            <person name="Ohme-Takagi M."/>
            <person name="Yagi M."/>
            <person name="Zeng S.J."/>
            <person name="Shen C.Y."/>
            <person name="Yeh C.M."/>
            <person name="Luo Y.B."/>
            <person name="Tsai W.C."/>
            <person name="Van de Peer Y."/>
            <person name="Liu Z.J."/>
        </authorList>
    </citation>
    <scope>NUCLEOTIDE SEQUENCE [LARGE SCALE GENOMIC DNA]</scope>
    <source>
        <tissue evidence="5">The whole plant</tissue>
    </source>
</reference>
<dbReference type="Pfam" id="PF12752">
    <property type="entry name" value="SUZ"/>
    <property type="match status" value="1"/>
</dbReference>
<dbReference type="Proteomes" id="UP000233837">
    <property type="component" value="Unassembled WGS sequence"/>
</dbReference>
<proteinExistence type="predicted"/>
<dbReference type="SMART" id="SM00393">
    <property type="entry name" value="R3H"/>
    <property type="match status" value="1"/>
</dbReference>
<sequence>MESTPSFLSCIPAHDIGRAMGEEGRETFSQVDPFLVEALDNPRHRLTVLRMELEIQQFMQNPDQYQFEFQPFPTSYLRCAAHRVAQHYGLQTMSVDNITDGSGSRIVVRKTSESRYPLTCLSDISVKQHENERAGQIKIFVRRKPSKASLCDTSEAGNMSLMRTVEERMEEYDKARARIFSCSSGPAVVRNAPYSGGEKETSWNTNNREESEKMVTKDSTSSSIAIFKDREKDRSDPDYDRSYDRYVSGFALCHNFTMGVSNVCQPSLLLYDGGFSQLAFGSQVLPTLSAVGCSSPGSVYMQWRAPAFVYSQSYEHFRNAVYQAPVYLQPLSFDHLQNS</sequence>
<feature type="region of interest" description="Disordered" evidence="2">
    <location>
        <begin position="191"/>
        <end position="218"/>
    </location>
</feature>
<dbReference type="InterPro" id="IPR036867">
    <property type="entry name" value="R3H_dom_sf"/>
</dbReference>
<dbReference type="InterPro" id="IPR024771">
    <property type="entry name" value="SUZ"/>
</dbReference>
<dbReference type="OrthoDB" id="278430at2759"/>
<dbReference type="Gene3D" id="3.30.1370.50">
    <property type="entry name" value="R3H-like domain"/>
    <property type="match status" value="1"/>
</dbReference>
<reference evidence="5 6" key="1">
    <citation type="journal article" date="2016" name="Sci. Rep.">
        <title>The Dendrobium catenatum Lindl. genome sequence provides insights into polysaccharide synthase, floral development and adaptive evolution.</title>
        <authorList>
            <person name="Zhang G.Q."/>
            <person name="Xu Q."/>
            <person name="Bian C."/>
            <person name="Tsai W.C."/>
            <person name="Yeh C.M."/>
            <person name="Liu K.W."/>
            <person name="Yoshida K."/>
            <person name="Zhang L.S."/>
            <person name="Chang S.B."/>
            <person name="Chen F."/>
            <person name="Shi Y."/>
            <person name="Su Y.Y."/>
            <person name="Zhang Y.Q."/>
            <person name="Chen L.J."/>
            <person name="Yin Y."/>
            <person name="Lin M."/>
            <person name="Huang H."/>
            <person name="Deng H."/>
            <person name="Wang Z.W."/>
            <person name="Zhu S.L."/>
            <person name="Zhao X."/>
            <person name="Deng C."/>
            <person name="Niu S.C."/>
            <person name="Huang J."/>
            <person name="Wang M."/>
            <person name="Liu G.H."/>
            <person name="Yang H.J."/>
            <person name="Xiao X.J."/>
            <person name="Hsiao Y.Y."/>
            <person name="Wu W.L."/>
            <person name="Chen Y.Y."/>
            <person name="Mitsuda N."/>
            <person name="Ohme-Takagi M."/>
            <person name="Luo Y.B."/>
            <person name="Van de Peer Y."/>
            <person name="Liu Z.J."/>
        </authorList>
    </citation>
    <scope>NUCLEOTIDE SEQUENCE [LARGE SCALE GENOMIC DNA]</scope>
    <source>
        <tissue evidence="5">The whole plant</tissue>
    </source>
</reference>
<dbReference type="PROSITE" id="PS51673">
    <property type="entry name" value="SUZ"/>
    <property type="match status" value="1"/>
</dbReference>
<dbReference type="Pfam" id="PF01424">
    <property type="entry name" value="R3H"/>
    <property type="match status" value="1"/>
</dbReference>
<evidence type="ECO:0008006" key="7">
    <source>
        <dbReference type="Google" id="ProtNLM"/>
    </source>
</evidence>
<protein>
    <recommendedName>
        <fullName evidence="7">R3H domain-containing protein 2</fullName>
    </recommendedName>
</protein>
<dbReference type="InterPro" id="IPR051937">
    <property type="entry name" value="R3H_domain_containing"/>
</dbReference>
<dbReference type="PANTHER" id="PTHR15672:SF15">
    <property type="entry name" value="SINGLE-STRANDED NUCLEIC ACID BINDING R3H PROTEIN"/>
    <property type="match status" value="1"/>
</dbReference>
<organism evidence="5 6">
    <name type="scientific">Dendrobium catenatum</name>
    <dbReference type="NCBI Taxonomy" id="906689"/>
    <lineage>
        <taxon>Eukaryota</taxon>
        <taxon>Viridiplantae</taxon>
        <taxon>Streptophyta</taxon>
        <taxon>Embryophyta</taxon>
        <taxon>Tracheophyta</taxon>
        <taxon>Spermatophyta</taxon>
        <taxon>Magnoliopsida</taxon>
        <taxon>Liliopsida</taxon>
        <taxon>Asparagales</taxon>
        <taxon>Orchidaceae</taxon>
        <taxon>Epidendroideae</taxon>
        <taxon>Malaxideae</taxon>
        <taxon>Dendrobiinae</taxon>
        <taxon>Dendrobium</taxon>
    </lineage>
</organism>
<dbReference type="CDD" id="cd02642">
    <property type="entry name" value="R3H_encore_like"/>
    <property type="match status" value="1"/>
</dbReference>
<dbReference type="SUPFAM" id="SSF82708">
    <property type="entry name" value="R3H domain"/>
    <property type="match status" value="1"/>
</dbReference>
<feature type="domain" description="SUZ" evidence="4">
    <location>
        <begin position="115"/>
        <end position="184"/>
    </location>
</feature>
<evidence type="ECO:0000259" key="3">
    <source>
        <dbReference type="PROSITE" id="PS51061"/>
    </source>
</evidence>
<keyword evidence="6" id="KW-1185">Reference proteome</keyword>
<dbReference type="PANTHER" id="PTHR15672">
    <property type="entry name" value="CAMP-REGULATED PHOSPHOPROTEIN 21 RELATED R3H DOMAIN CONTAINING PROTEIN"/>
    <property type="match status" value="1"/>
</dbReference>
<dbReference type="InterPro" id="IPR001374">
    <property type="entry name" value="R3H_dom"/>
</dbReference>
<feature type="compositionally biased region" description="Basic and acidic residues" evidence="2">
    <location>
        <begin position="197"/>
        <end position="216"/>
    </location>
</feature>